<feature type="region of interest" description="Disordered" evidence="11">
    <location>
        <begin position="444"/>
        <end position="467"/>
    </location>
</feature>
<dbReference type="GO" id="GO:0003777">
    <property type="term" value="F:microtubule motor activity"/>
    <property type="evidence" value="ECO:0007669"/>
    <property type="project" value="InterPro"/>
</dbReference>
<dbReference type="PROSITE" id="PS50067">
    <property type="entry name" value="KINESIN_MOTOR_2"/>
    <property type="match status" value="1"/>
</dbReference>
<dbReference type="ProteomicsDB" id="320226"/>
<gene>
    <name evidence="13 14" type="primary">Kif17</name>
</gene>
<feature type="coiled-coil region" evidence="10">
    <location>
        <begin position="211"/>
        <end position="277"/>
    </location>
</feature>
<feature type="coiled-coil region" evidence="10">
    <location>
        <begin position="619"/>
        <end position="660"/>
    </location>
</feature>
<keyword evidence="5" id="KW-0067">ATP-binding</keyword>
<reference evidence="13" key="5">
    <citation type="submission" date="2025-09" db="UniProtKB">
        <authorList>
            <consortium name="Ensembl"/>
        </authorList>
    </citation>
    <scope>IDENTIFICATION</scope>
    <source>
        <strain evidence="13">C57BL/6J</strain>
    </source>
</reference>
<dbReference type="AlphaFoldDB" id="A2AM74"/>
<keyword evidence="16" id="KW-1267">Proteomics identification</keyword>
<dbReference type="Ensembl" id="ENSMUST00000105818.8">
    <property type="protein sequence ID" value="ENSMUSP00000101444.2"/>
    <property type="gene ID" value="ENSMUSG00000028758.13"/>
</dbReference>
<dbReference type="PANTHER" id="PTHR47969">
    <property type="entry name" value="CHROMOSOME-ASSOCIATED KINESIN KIF4A-RELATED"/>
    <property type="match status" value="1"/>
</dbReference>
<comment type="subcellular location">
    <subcellularLocation>
        <location evidence="1">Cytoplasm</location>
        <location evidence="1">Cytoskeleton</location>
    </subcellularLocation>
</comment>
<evidence type="ECO:0000256" key="3">
    <source>
        <dbReference type="ARBA" id="ARBA00022701"/>
    </source>
</evidence>
<evidence type="ECO:0000256" key="8">
    <source>
        <dbReference type="ARBA" id="ARBA00023212"/>
    </source>
</evidence>
<feature type="domain" description="Kinesin motor" evidence="12">
    <location>
        <begin position="1"/>
        <end position="134"/>
    </location>
</feature>
<dbReference type="GO" id="GO:0007018">
    <property type="term" value="P:microtubule-based movement"/>
    <property type="evidence" value="ECO:0007669"/>
    <property type="project" value="InterPro"/>
</dbReference>
<protein>
    <submittedName>
        <fullName evidence="13">Kinesin family member 17</fullName>
    </submittedName>
</protein>
<dbReference type="GeneTree" id="ENSGT00940000158776"/>
<sequence>MQGLPDPPCQRGIIPRAFEHVFESVQCAENTKFLVRASYLEIYNEDVHDLLGADTKQRLELKEHPEKGVYVKGLSMHTVHNVAQCERVMETGWKNRAVGYTLMNKDSSRSHSIFTINIEIYAVDNNYDETLSTLRYANRAKNIKNKPRINEDPKDALLREYQEEIKRLKAILAQQMGPGNLSALLSTQTPPGPVQSEEKLLSPTTVQQDTEAEKQLIREEYEERLARLKADYEAEQESRVRLQEDITAMRNSYDVKLSTLQENLRKEKETEAILKAEVLCKTEVMSRAELASGPEYSPPLQYETAVKPTILSMPDMPPSGKVTKSQAPLAFEEPHGETSRSEFSFESNECSTLEDSATSEAFPGPEEFSNMEFSMAAALTESRYLPEEYLGGQEAAASPLEAERYVQENEPSLEPLRILASLQDPFAEVEAKLARLSSTVAMSDSSQTVVPQIPKQQPSSADLLEPSDTKSEADVAVADNVVLGTEPDVNLRVAEEVVSEAETGVWMESEAQVAHVAQVSEEAQPQPLLAMVSVRRESVGVEVAVLTEEELQPVDQQQVLARLQLLEQQVVGGEQAKNKDLREKHKRRKRYADERKKQLVAALQNSDEDGGDWVLLNVYDSIQEEVRAKSKLLEKMQRKLRAAEVEIKDLQSEFQLEKIDYLATIRRQERDSMLFQQLLEQVQPLIRRDCNYSNLEKIRRESSWDEDNGFWKIPDPIILKTSLPVVPTGTQNKPARKTSAVDSGEPHMHITTHHRG</sequence>
<keyword evidence="8" id="KW-0206">Cytoskeleton</keyword>
<dbReference type="GO" id="GO:0008017">
    <property type="term" value="F:microtubule binding"/>
    <property type="evidence" value="ECO:0007669"/>
    <property type="project" value="InterPro"/>
</dbReference>
<dbReference type="UCSC" id="uc008vko.2">
    <property type="organism name" value="mouse"/>
</dbReference>
<evidence type="ECO:0000313" key="15">
    <source>
        <dbReference type="Proteomes" id="UP000000589"/>
    </source>
</evidence>
<dbReference type="ExpressionAtlas" id="A2AM74">
    <property type="expression patterns" value="baseline and differential"/>
</dbReference>
<dbReference type="Proteomes" id="UP000000589">
    <property type="component" value="Chromosome 4"/>
</dbReference>
<keyword evidence="4" id="KW-0547">Nucleotide-binding</keyword>
<evidence type="ECO:0000313" key="14">
    <source>
        <dbReference type="MGI" id="MGI:1098229"/>
    </source>
</evidence>
<dbReference type="Bgee" id="ENSMUSG00000028758">
    <property type="expression patterns" value="Expressed in primary oocyte and 70 other cell types or tissues"/>
</dbReference>
<dbReference type="Pfam" id="PF00225">
    <property type="entry name" value="Kinesin"/>
    <property type="match status" value="1"/>
</dbReference>
<evidence type="ECO:0000256" key="6">
    <source>
        <dbReference type="ARBA" id="ARBA00023054"/>
    </source>
</evidence>
<evidence type="ECO:0000256" key="1">
    <source>
        <dbReference type="ARBA" id="ARBA00004245"/>
    </source>
</evidence>
<dbReference type="PANTHER" id="PTHR47969:SF21">
    <property type="entry name" value="KINESIN-LIKE PROTEIN"/>
    <property type="match status" value="1"/>
</dbReference>
<evidence type="ECO:0000259" key="12">
    <source>
        <dbReference type="PROSITE" id="PS50067"/>
    </source>
</evidence>
<keyword evidence="2" id="KW-0963">Cytoplasm</keyword>
<reference evidence="17" key="2">
    <citation type="journal article" date="2010" name="Cell">
        <title>A tissue-specific atlas of mouse protein phosphorylation and expression.</title>
        <authorList>
            <person name="Huttlin E.L."/>
            <person name="Jedrychowski M.P."/>
            <person name="Elias J.E."/>
            <person name="Goswami T."/>
            <person name="Rad R."/>
            <person name="Beausoleil S.A."/>
            <person name="Villen J."/>
            <person name="Haas W."/>
            <person name="Sowa M.E."/>
            <person name="Gygi S.P."/>
        </authorList>
    </citation>
    <scope>IDENTIFICATION BY MASS SPECTROMETRY [LARGE SCALE ANALYSIS]</scope>
</reference>
<comment type="caution">
    <text evidence="9">Lacks conserved residue(s) required for the propagation of feature annotation.</text>
</comment>
<dbReference type="InterPro" id="IPR001752">
    <property type="entry name" value="Kinesin_motor_dom"/>
</dbReference>
<evidence type="ECO:0000256" key="10">
    <source>
        <dbReference type="SAM" id="Coils"/>
    </source>
</evidence>
<evidence type="ECO:0000256" key="11">
    <source>
        <dbReference type="SAM" id="MobiDB-lite"/>
    </source>
</evidence>
<comment type="similarity">
    <text evidence="9">Belongs to the TRAFAC class myosin-kinesin ATPase superfamily. Kinesin family.</text>
</comment>
<evidence type="ECO:0000256" key="2">
    <source>
        <dbReference type="ARBA" id="ARBA00022490"/>
    </source>
</evidence>
<dbReference type="AGR" id="MGI:1098229"/>
<dbReference type="SMR" id="A2AM74"/>
<reference evidence="13 15" key="3">
    <citation type="journal article" date="2011" name="PLoS Biol.">
        <title>Modernizing reference genome assemblies.</title>
        <authorList>
            <person name="Church D.M."/>
            <person name="Schneider V.A."/>
            <person name="Graves T."/>
            <person name="Auger K."/>
            <person name="Cunningham F."/>
            <person name="Bouk N."/>
            <person name="Chen H.C."/>
            <person name="Agarwala R."/>
            <person name="McLaren W.M."/>
            <person name="Ritchie G.R."/>
            <person name="Albracht D."/>
            <person name="Kremitzki M."/>
            <person name="Rock S."/>
            <person name="Kotkiewicz H."/>
            <person name="Kremitzki C."/>
            <person name="Wollam A."/>
            <person name="Trani L."/>
            <person name="Fulton L."/>
            <person name="Fulton R."/>
            <person name="Matthews L."/>
            <person name="Whitehead S."/>
            <person name="Chow W."/>
            <person name="Torrance J."/>
            <person name="Dunn M."/>
            <person name="Harden G."/>
            <person name="Threadgold G."/>
            <person name="Wood J."/>
            <person name="Collins J."/>
            <person name="Heath P."/>
            <person name="Griffiths G."/>
            <person name="Pelan S."/>
            <person name="Grafham D."/>
            <person name="Eichler E.E."/>
            <person name="Weinstock G."/>
            <person name="Mardis E.R."/>
            <person name="Wilson R.K."/>
            <person name="Howe K."/>
            <person name="Flicek P."/>
            <person name="Hubbard T."/>
        </authorList>
    </citation>
    <scope>NUCLEOTIDE SEQUENCE [LARGE SCALE GENOMIC DNA]</scope>
    <source>
        <strain evidence="13 15">C57BL/6J</strain>
    </source>
</reference>
<dbReference type="InterPro" id="IPR036961">
    <property type="entry name" value="Kinesin_motor_dom_sf"/>
</dbReference>
<dbReference type="InterPro" id="IPR027640">
    <property type="entry name" value="Kinesin-like_fam"/>
</dbReference>
<feature type="compositionally biased region" description="Polar residues" evidence="11">
    <location>
        <begin position="341"/>
        <end position="359"/>
    </location>
</feature>
<organism evidence="13 15">
    <name type="scientific">Mus musculus</name>
    <name type="common">Mouse</name>
    <dbReference type="NCBI Taxonomy" id="10090"/>
    <lineage>
        <taxon>Eukaryota</taxon>
        <taxon>Metazoa</taxon>
        <taxon>Chordata</taxon>
        <taxon>Craniata</taxon>
        <taxon>Vertebrata</taxon>
        <taxon>Euteleostomi</taxon>
        <taxon>Mammalia</taxon>
        <taxon>Eutheria</taxon>
        <taxon>Euarchontoglires</taxon>
        <taxon>Glires</taxon>
        <taxon>Rodentia</taxon>
        <taxon>Myomorpha</taxon>
        <taxon>Muroidea</taxon>
        <taxon>Muridae</taxon>
        <taxon>Murinae</taxon>
        <taxon>Mus</taxon>
        <taxon>Mus</taxon>
    </lineage>
</organism>
<dbReference type="VEuPathDB" id="HostDB:ENSMUSG00000028758"/>
<evidence type="ECO:0000256" key="9">
    <source>
        <dbReference type="PROSITE-ProRule" id="PRU00283"/>
    </source>
</evidence>
<reference evidence="13" key="4">
    <citation type="submission" date="2025-08" db="UniProtKB">
        <authorList>
            <consortium name="Ensembl"/>
        </authorList>
    </citation>
    <scope>IDENTIFICATION</scope>
    <source>
        <strain evidence="13">C57BL/6J</strain>
    </source>
</reference>
<name>A2AM74_MOUSE</name>
<dbReference type="MGI" id="MGI:1098229">
    <property type="gene designation" value="Kif17"/>
</dbReference>
<proteinExistence type="evidence at protein level"/>
<dbReference type="SUPFAM" id="SSF52540">
    <property type="entry name" value="P-loop containing nucleoside triphosphate hydrolases"/>
    <property type="match status" value="1"/>
</dbReference>
<evidence type="ECO:0000256" key="5">
    <source>
        <dbReference type="ARBA" id="ARBA00022840"/>
    </source>
</evidence>
<dbReference type="SMART" id="SM00129">
    <property type="entry name" value="KISc"/>
    <property type="match status" value="1"/>
</dbReference>
<keyword evidence="6 10" id="KW-0175">Coiled coil</keyword>
<feature type="compositionally biased region" description="Polar residues" evidence="11">
    <location>
        <begin position="444"/>
        <end position="460"/>
    </location>
</feature>
<reference evidence="13 15" key="1">
    <citation type="journal article" date="2009" name="PLoS Biol.">
        <title>Lineage-specific biology revealed by a finished genome assembly of the mouse.</title>
        <authorList>
            <consortium name="Mouse Genome Sequencing Consortium"/>
            <person name="Church D.M."/>
            <person name="Goodstadt L."/>
            <person name="Hillier L.W."/>
            <person name="Zody M.C."/>
            <person name="Goldstein S."/>
            <person name="She X."/>
            <person name="Bult C.J."/>
            <person name="Agarwala R."/>
            <person name="Cherry J.L."/>
            <person name="DiCuccio M."/>
            <person name="Hlavina W."/>
            <person name="Kapustin Y."/>
            <person name="Meric P."/>
            <person name="Maglott D."/>
            <person name="Birtle Z."/>
            <person name="Marques A.C."/>
            <person name="Graves T."/>
            <person name="Zhou S."/>
            <person name="Teague B."/>
            <person name="Potamousis K."/>
            <person name="Churas C."/>
            <person name="Place M."/>
            <person name="Herschleb J."/>
            <person name="Runnheim R."/>
            <person name="Forrest D."/>
            <person name="Amos-Landgraf J."/>
            <person name="Schwartz D.C."/>
            <person name="Cheng Z."/>
            <person name="Lindblad-Toh K."/>
            <person name="Eichler E.E."/>
            <person name="Ponting C.P."/>
        </authorList>
    </citation>
    <scope>NUCLEOTIDE SEQUENCE [LARGE SCALE GENOMIC DNA]</scope>
    <source>
        <strain evidence="13 15">C57BL/6J</strain>
    </source>
</reference>
<feature type="region of interest" description="Disordered" evidence="11">
    <location>
        <begin position="310"/>
        <end position="367"/>
    </location>
</feature>
<dbReference type="GO" id="GO:0005524">
    <property type="term" value="F:ATP binding"/>
    <property type="evidence" value="ECO:0007669"/>
    <property type="project" value="UniProtKB-KW"/>
</dbReference>
<dbReference type="Gene3D" id="3.40.850.10">
    <property type="entry name" value="Kinesin motor domain"/>
    <property type="match status" value="2"/>
</dbReference>
<evidence type="ECO:0007829" key="16">
    <source>
        <dbReference type="ProteomicsDB" id="A2AM74"/>
    </source>
</evidence>
<evidence type="ECO:0007829" key="17">
    <source>
        <dbReference type="PubMed" id="21183079"/>
    </source>
</evidence>
<dbReference type="Antibodypedia" id="15106">
    <property type="antibodies" value="123 antibodies from 22 providers"/>
</dbReference>
<dbReference type="GO" id="GO:0005874">
    <property type="term" value="C:microtubule"/>
    <property type="evidence" value="ECO:0007669"/>
    <property type="project" value="UniProtKB-KW"/>
</dbReference>
<keyword evidence="3" id="KW-0493">Microtubule</keyword>
<evidence type="ECO:0000256" key="7">
    <source>
        <dbReference type="ARBA" id="ARBA00023175"/>
    </source>
</evidence>
<keyword evidence="15" id="KW-1185">Reference proteome</keyword>
<dbReference type="InterPro" id="IPR027417">
    <property type="entry name" value="P-loop_NTPase"/>
</dbReference>
<evidence type="ECO:0000256" key="4">
    <source>
        <dbReference type="ARBA" id="ARBA00022741"/>
    </source>
</evidence>
<feature type="region of interest" description="Disordered" evidence="11">
    <location>
        <begin position="187"/>
        <end position="209"/>
    </location>
</feature>
<feature type="region of interest" description="Disordered" evidence="11">
    <location>
        <begin position="725"/>
        <end position="756"/>
    </location>
</feature>
<evidence type="ECO:0000313" key="13">
    <source>
        <dbReference type="Ensembl" id="ENSMUSP00000101444.2"/>
    </source>
</evidence>
<accession>A2AM74</accession>
<keyword evidence="7" id="KW-0505">Motor protein</keyword>